<dbReference type="InterPro" id="IPR013893">
    <property type="entry name" value="RNase_P_Rpp40"/>
</dbReference>
<reference evidence="1" key="1">
    <citation type="submission" date="2020-10" db="EMBL/GenBank/DDBJ databases">
        <authorList>
            <person name="Palmer J.M."/>
        </authorList>
    </citation>
    <scope>NUCLEOTIDE SEQUENCE</scope>
    <source>
        <strain evidence="1">UCD 2041</strain>
    </source>
</reference>
<dbReference type="AlphaFoldDB" id="A0A871R123"/>
<gene>
    <name evidence="1" type="ORF">BRETT_001764</name>
</gene>
<dbReference type="GO" id="GO:0000171">
    <property type="term" value="F:ribonuclease MRP activity"/>
    <property type="evidence" value="ECO:0007669"/>
    <property type="project" value="TreeGrafter"/>
</dbReference>
<dbReference type="RefSeq" id="XP_041135189.1">
    <property type="nucleotide sequence ID" value="XM_041280306.1"/>
</dbReference>
<name>A0A871R123_DEKBR</name>
<evidence type="ECO:0000313" key="2">
    <source>
        <dbReference type="Proteomes" id="UP000663131"/>
    </source>
</evidence>
<dbReference type="OrthoDB" id="63112at2759"/>
<accession>A0A871R123</accession>
<protein>
    <submittedName>
        <fullName evidence="1">Uncharacterized protein</fullName>
    </submittedName>
</protein>
<dbReference type="PANTHER" id="PTHR15396">
    <property type="entry name" value="RIBONUCLEASE P PROTEIN SUBUNIT P40"/>
    <property type="match status" value="1"/>
</dbReference>
<proteinExistence type="predicted"/>
<evidence type="ECO:0000313" key="1">
    <source>
        <dbReference type="EMBL" id="QOU18696.1"/>
    </source>
</evidence>
<dbReference type="EMBL" id="CP063132">
    <property type="protein sequence ID" value="QOU18696.1"/>
    <property type="molecule type" value="Genomic_DNA"/>
</dbReference>
<sequence>MKPSHCHLHIGTLPSDASALIDCIEQHNFICKLTALFPKQFTQSSHYKNGINKELCSGYLVQASLNNILQFLLAVENLETDDGPSIPYLKLVLLDRDITHEDTLCLAKGQLHLRLTQPTYQSSGFEGKKSQVSQGNNVVHQQFHDITIDLTKGLDKQLKQRDKNTARLFWYAENMKNVKDRYFISCGNCDSLNLKRVLERFVDSCTLKQSHVRSIDLGLCNIPDLDAAFVDPIGKSSIDKENRMSSLADTLEWITYASIGGQQLFPFDSTDDYISSYKSLLEKKSEAKLLKVDFSGALIDTELTITTLQNLLSSNGLPWFALLMYGVRDCNTSYGESTAHGFSEDGCNDTVLLVSPRLSKYIAWEIVDSSDSHH</sequence>
<dbReference type="GO" id="GO:0030681">
    <property type="term" value="C:multimeric ribonuclease P complex"/>
    <property type="evidence" value="ECO:0007669"/>
    <property type="project" value="TreeGrafter"/>
</dbReference>
<reference evidence="1" key="2">
    <citation type="journal article" name="BMC Genomics">
        <title>New genome assemblies reveal patterns of domestication and adaptation across Brettanomyces (Dekkera) species.</title>
        <authorList>
            <person name="Roach M.J."/>
            <person name="Borneman A.R."/>
        </authorList>
    </citation>
    <scope>NUCLEOTIDE SEQUENCE</scope>
    <source>
        <strain evidence="1">UCD 2041</strain>
    </source>
</reference>
<dbReference type="GO" id="GO:0001682">
    <property type="term" value="P:tRNA 5'-leader removal"/>
    <property type="evidence" value="ECO:0007669"/>
    <property type="project" value="InterPro"/>
</dbReference>
<dbReference type="GeneID" id="64573688"/>
<dbReference type="Proteomes" id="UP000663131">
    <property type="component" value="Chromosome 4"/>
</dbReference>
<dbReference type="Pfam" id="PF08584">
    <property type="entry name" value="Ribonuc_P_40"/>
    <property type="match status" value="1"/>
</dbReference>
<dbReference type="GO" id="GO:0004526">
    <property type="term" value="F:ribonuclease P activity"/>
    <property type="evidence" value="ECO:0007669"/>
    <property type="project" value="TreeGrafter"/>
</dbReference>
<dbReference type="PANTHER" id="PTHR15396:SF1">
    <property type="entry name" value="RIBONUCLEASE P PROTEIN SUBUNIT P40"/>
    <property type="match status" value="1"/>
</dbReference>
<dbReference type="KEGG" id="bbrx:BRETT_001764"/>
<dbReference type="GO" id="GO:0000447">
    <property type="term" value="P:endonucleolytic cleavage in ITS1 to separate SSU-rRNA from 5.8S rRNA and LSU-rRNA from tricistronic rRNA transcript (SSU-rRNA, 5.8S rRNA, LSU-rRNA)"/>
    <property type="evidence" value="ECO:0007669"/>
    <property type="project" value="TreeGrafter"/>
</dbReference>
<dbReference type="GO" id="GO:0000172">
    <property type="term" value="C:ribonuclease MRP complex"/>
    <property type="evidence" value="ECO:0007669"/>
    <property type="project" value="TreeGrafter"/>
</dbReference>
<organism evidence="1 2">
    <name type="scientific">Dekkera bruxellensis</name>
    <name type="common">Brettanomyces custersii</name>
    <dbReference type="NCBI Taxonomy" id="5007"/>
    <lineage>
        <taxon>Eukaryota</taxon>
        <taxon>Fungi</taxon>
        <taxon>Dikarya</taxon>
        <taxon>Ascomycota</taxon>
        <taxon>Saccharomycotina</taxon>
        <taxon>Pichiomycetes</taxon>
        <taxon>Pichiales</taxon>
        <taxon>Pichiaceae</taxon>
        <taxon>Brettanomyces</taxon>
    </lineage>
</organism>